<protein>
    <submittedName>
        <fullName evidence="1">Uncharacterized protein</fullName>
    </submittedName>
</protein>
<name>M8BKT7_AEGTA</name>
<sequence>MSELPNIPQAPAPRPLLAAAATSIPAEAPWTWKEAIPDEAELRKLGGDVVADEPCHLGHAESLLWKRSLGERIVALQQLVSPFGKRELWLTGWACGCAV</sequence>
<dbReference type="EnsemblPlants" id="EMT25600">
    <property type="protein sequence ID" value="EMT25600"/>
    <property type="gene ID" value="F775_24662"/>
</dbReference>
<evidence type="ECO:0000313" key="1">
    <source>
        <dbReference type="EnsemblPlants" id="EMT25600"/>
    </source>
</evidence>
<accession>M8BKT7</accession>
<dbReference type="AlphaFoldDB" id="M8BKT7"/>
<reference evidence="1" key="1">
    <citation type="submission" date="2015-06" db="UniProtKB">
        <authorList>
            <consortium name="EnsemblPlants"/>
        </authorList>
    </citation>
    <scope>IDENTIFICATION</scope>
</reference>
<proteinExistence type="predicted"/>
<organism evidence="1">
    <name type="scientific">Aegilops tauschii</name>
    <name type="common">Tausch's goatgrass</name>
    <name type="synonym">Aegilops squarrosa</name>
    <dbReference type="NCBI Taxonomy" id="37682"/>
    <lineage>
        <taxon>Eukaryota</taxon>
        <taxon>Viridiplantae</taxon>
        <taxon>Streptophyta</taxon>
        <taxon>Embryophyta</taxon>
        <taxon>Tracheophyta</taxon>
        <taxon>Spermatophyta</taxon>
        <taxon>Magnoliopsida</taxon>
        <taxon>Liliopsida</taxon>
        <taxon>Poales</taxon>
        <taxon>Poaceae</taxon>
        <taxon>BOP clade</taxon>
        <taxon>Pooideae</taxon>
        <taxon>Triticodae</taxon>
        <taxon>Triticeae</taxon>
        <taxon>Triticinae</taxon>
        <taxon>Aegilops</taxon>
    </lineage>
</organism>